<dbReference type="InterPro" id="IPR011324">
    <property type="entry name" value="Cytotoxic_necrot_fac-like_cat"/>
</dbReference>
<organism evidence="11 12">
    <name type="scientific">Pseudazoarcus pumilus</name>
    <dbReference type="NCBI Taxonomy" id="2067960"/>
    <lineage>
        <taxon>Bacteria</taxon>
        <taxon>Pseudomonadati</taxon>
        <taxon>Pseudomonadota</taxon>
        <taxon>Betaproteobacteria</taxon>
        <taxon>Rhodocyclales</taxon>
        <taxon>Zoogloeaceae</taxon>
        <taxon>Pseudazoarcus</taxon>
    </lineage>
</organism>
<comment type="catalytic activity">
    <reaction evidence="1">
        <text>inosine + phosphate = alpha-D-ribose 1-phosphate + hypoxanthine</text>
        <dbReference type="Rhea" id="RHEA:27646"/>
        <dbReference type="ChEBI" id="CHEBI:17368"/>
        <dbReference type="ChEBI" id="CHEBI:17596"/>
        <dbReference type="ChEBI" id="CHEBI:43474"/>
        <dbReference type="ChEBI" id="CHEBI:57720"/>
        <dbReference type="EC" id="2.4.2.1"/>
    </reaction>
    <physiologicalReaction direction="left-to-right" evidence="1">
        <dbReference type="Rhea" id="RHEA:27647"/>
    </physiologicalReaction>
</comment>
<comment type="catalytic activity">
    <reaction evidence="8">
        <text>adenosine + phosphate = alpha-D-ribose 1-phosphate + adenine</text>
        <dbReference type="Rhea" id="RHEA:27642"/>
        <dbReference type="ChEBI" id="CHEBI:16335"/>
        <dbReference type="ChEBI" id="CHEBI:16708"/>
        <dbReference type="ChEBI" id="CHEBI:43474"/>
        <dbReference type="ChEBI" id="CHEBI:57720"/>
        <dbReference type="EC" id="2.4.2.1"/>
    </reaction>
    <physiologicalReaction direction="left-to-right" evidence="8">
        <dbReference type="Rhea" id="RHEA:27643"/>
    </physiologicalReaction>
</comment>
<evidence type="ECO:0000256" key="9">
    <source>
        <dbReference type="ARBA" id="ARBA00049893"/>
    </source>
</evidence>
<dbReference type="GO" id="GO:0017061">
    <property type="term" value="F:S-methyl-5-thioadenosine phosphorylase activity"/>
    <property type="evidence" value="ECO:0007669"/>
    <property type="project" value="UniProtKB-EC"/>
</dbReference>
<dbReference type="GO" id="GO:0016787">
    <property type="term" value="F:hydrolase activity"/>
    <property type="evidence" value="ECO:0007669"/>
    <property type="project" value="UniProtKB-KW"/>
</dbReference>
<evidence type="ECO:0000256" key="2">
    <source>
        <dbReference type="ARBA" id="ARBA00007353"/>
    </source>
</evidence>
<dbReference type="PANTHER" id="PTHR30616">
    <property type="entry name" value="UNCHARACTERIZED PROTEIN YFIH"/>
    <property type="match status" value="1"/>
</dbReference>
<sequence>MRSADWIVPDWPAPATVRALVTTRSGGVSTGPYAGLNLGDHVGDDPALVECNRRLLAAHLPAEPIWLQQVHGTAVADADAAAPAVPADAALARRPSTVCAVLTADCLPVLLCNIHGRVVAAAHAGWRGLAAGVLENTVTAMGGEPRELMAWLGPAIGPQAFEVGDEVRETFLAADGAAAQAFEPGVREGKWLADLYALARLRLRAAGVPAVHGGRWCTLSDAARFYSFRRDGVTGRFASLIWIEGTGEA</sequence>
<dbReference type="KEGG" id="atw:C0099_09560"/>
<name>A0A2I6S7C5_9RHOO</name>
<evidence type="ECO:0000256" key="4">
    <source>
        <dbReference type="ARBA" id="ARBA00022723"/>
    </source>
</evidence>
<dbReference type="AlphaFoldDB" id="A0A2I6S7C5"/>
<reference evidence="11 12" key="1">
    <citation type="submission" date="2018-01" db="EMBL/GenBank/DDBJ databases">
        <authorList>
            <person name="Fu G.-Y."/>
        </authorList>
    </citation>
    <scope>NUCLEOTIDE SEQUENCE [LARGE SCALE GENOMIC DNA]</scope>
    <source>
        <strain evidence="11 12">SY39</strain>
    </source>
</reference>
<evidence type="ECO:0000313" key="11">
    <source>
        <dbReference type="EMBL" id="AUN95155.1"/>
    </source>
</evidence>
<evidence type="ECO:0000256" key="1">
    <source>
        <dbReference type="ARBA" id="ARBA00000553"/>
    </source>
</evidence>
<accession>A0A2I6S7C5</accession>
<evidence type="ECO:0000256" key="10">
    <source>
        <dbReference type="RuleBase" id="RU361274"/>
    </source>
</evidence>
<evidence type="ECO:0000256" key="8">
    <source>
        <dbReference type="ARBA" id="ARBA00048968"/>
    </source>
</evidence>
<dbReference type="NCBIfam" id="TIGR00726">
    <property type="entry name" value="peptidoglycan editing factor PgeF"/>
    <property type="match status" value="1"/>
</dbReference>
<evidence type="ECO:0000313" key="12">
    <source>
        <dbReference type="Proteomes" id="UP000242205"/>
    </source>
</evidence>
<evidence type="ECO:0000256" key="3">
    <source>
        <dbReference type="ARBA" id="ARBA00022679"/>
    </source>
</evidence>
<evidence type="ECO:0000256" key="7">
    <source>
        <dbReference type="ARBA" id="ARBA00047989"/>
    </source>
</evidence>
<dbReference type="Gene3D" id="3.60.140.10">
    <property type="entry name" value="CNF1/YfiH-like putative cysteine hydrolases"/>
    <property type="match status" value="1"/>
</dbReference>
<keyword evidence="3" id="KW-0808">Transferase</keyword>
<evidence type="ECO:0000256" key="5">
    <source>
        <dbReference type="ARBA" id="ARBA00022801"/>
    </source>
</evidence>
<gene>
    <name evidence="11" type="ORF">C0099_09560</name>
</gene>
<dbReference type="SUPFAM" id="SSF64438">
    <property type="entry name" value="CNF1/YfiH-like putative cysteine hydrolases"/>
    <property type="match status" value="1"/>
</dbReference>
<evidence type="ECO:0000256" key="6">
    <source>
        <dbReference type="ARBA" id="ARBA00022833"/>
    </source>
</evidence>
<comment type="catalytic activity">
    <reaction evidence="7">
        <text>adenosine + H2O + H(+) = inosine + NH4(+)</text>
        <dbReference type="Rhea" id="RHEA:24408"/>
        <dbReference type="ChEBI" id="CHEBI:15377"/>
        <dbReference type="ChEBI" id="CHEBI:15378"/>
        <dbReference type="ChEBI" id="CHEBI:16335"/>
        <dbReference type="ChEBI" id="CHEBI:17596"/>
        <dbReference type="ChEBI" id="CHEBI:28938"/>
        <dbReference type="EC" id="3.5.4.4"/>
    </reaction>
    <physiologicalReaction direction="left-to-right" evidence="7">
        <dbReference type="Rhea" id="RHEA:24409"/>
    </physiologicalReaction>
</comment>
<dbReference type="PANTHER" id="PTHR30616:SF2">
    <property type="entry name" value="PURINE NUCLEOSIDE PHOSPHORYLASE LACC1"/>
    <property type="match status" value="1"/>
</dbReference>
<comment type="catalytic activity">
    <reaction evidence="9">
        <text>S-methyl-5'-thioadenosine + phosphate = 5-(methylsulfanyl)-alpha-D-ribose 1-phosphate + adenine</text>
        <dbReference type="Rhea" id="RHEA:11852"/>
        <dbReference type="ChEBI" id="CHEBI:16708"/>
        <dbReference type="ChEBI" id="CHEBI:17509"/>
        <dbReference type="ChEBI" id="CHEBI:43474"/>
        <dbReference type="ChEBI" id="CHEBI:58533"/>
        <dbReference type="EC" id="2.4.2.28"/>
    </reaction>
    <physiologicalReaction direction="left-to-right" evidence="9">
        <dbReference type="Rhea" id="RHEA:11853"/>
    </physiologicalReaction>
</comment>
<proteinExistence type="inferred from homology"/>
<dbReference type="GO" id="GO:0005507">
    <property type="term" value="F:copper ion binding"/>
    <property type="evidence" value="ECO:0007669"/>
    <property type="project" value="TreeGrafter"/>
</dbReference>
<dbReference type="EMBL" id="CP025682">
    <property type="protein sequence ID" value="AUN95155.1"/>
    <property type="molecule type" value="Genomic_DNA"/>
</dbReference>
<keyword evidence="6" id="KW-0862">Zinc</keyword>
<dbReference type="RefSeq" id="WP_102247221.1">
    <property type="nucleotide sequence ID" value="NZ_CP025682.1"/>
</dbReference>
<dbReference type="Proteomes" id="UP000242205">
    <property type="component" value="Chromosome"/>
</dbReference>
<keyword evidence="4" id="KW-0479">Metal-binding</keyword>
<dbReference type="OrthoDB" id="4279at2"/>
<dbReference type="InterPro" id="IPR003730">
    <property type="entry name" value="Cu_polyphenol_OxRdtase"/>
</dbReference>
<keyword evidence="5" id="KW-0378">Hydrolase</keyword>
<dbReference type="Pfam" id="PF02578">
    <property type="entry name" value="Cu-oxidase_4"/>
    <property type="match status" value="1"/>
</dbReference>
<comment type="similarity">
    <text evidence="2 10">Belongs to the purine nucleoside phosphorylase YfiH/LACC1 family.</text>
</comment>
<protein>
    <recommendedName>
        <fullName evidence="10">Purine nucleoside phosphorylase</fullName>
    </recommendedName>
</protein>
<dbReference type="CDD" id="cd16833">
    <property type="entry name" value="YfiH"/>
    <property type="match status" value="1"/>
</dbReference>
<dbReference type="InterPro" id="IPR038371">
    <property type="entry name" value="Cu_polyphenol_OxRdtase_sf"/>
</dbReference>
<keyword evidence="12" id="KW-1185">Reference proteome</keyword>